<dbReference type="GO" id="GO:0004523">
    <property type="term" value="F:RNA-DNA hybrid ribonuclease activity"/>
    <property type="evidence" value="ECO:0007669"/>
    <property type="project" value="InterPro"/>
</dbReference>
<evidence type="ECO:0000259" key="1">
    <source>
        <dbReference type="PROSITE" id="PS50879"/>
    </source>
</evidence>
<organism evidence="2">
    <name type="scientific">Solanum chacoense</name>
    <name type="common">Chaco potato</name>
    <dbReference type="NCBI Taxonomy" id="4108"/>
    <lineage>
        <taxon>Eukaryota</taxon>
        <taxon>Viridiplantae</taxon>
        <taxon>Streptophyta</taxon>
        <taxon>Embryophyta</taxon>
        <taxon>Tracheophyta</taxon>
        <taxon>Spermatophyta</taxon>
        <taxon>Magnoliopsida</taxon>
        <taxon>eudicotyledons</taxon>
        <taxon>Gunneridae</taxon>
        <taxon>Pentapetalae</taxon>
        <taxon>asterids</taxon>
        <taxon>lamiids</taxon>
        <taxon>Solanales</taxon>
        <taxon>Solanaceae</taxon>
        <taxon>Solanoideae</taxon>
        <taxon>Solaneae</taxon>
        <taxon>Solanum</taxon>
    </lineage>
</organism>
<dbReference type="Pfam" id="PF13456">
    <property type="entry name" value="RVT_3"/>
    <property type="match status" value="1"/>
</dbReference>
<dbReference type="PROSITE" id="PS50879">
    <property type="entry name" value="RNASE_H_1"/>
    <property type="match status" value="1"/>
</dbReference>
<evidence type="ECO:0000313" key="2">
    <source>
        <dbReference type="EMBL" id="JAP27767.1"/>
    </source>
</evidence>
<dbReference type="CDD" id="cd06222">
    <property type="entry name" value="RNase_H_like"/>
    <property type="match status" value="1"/>
</dbReference>
<protein>
    <submittedName>
        <fullName evidence="2">Putative ovule protein</fullName>
    </submittedName>
</protein>
<name>A0A0V0I640_SOLCH</name>
<dbReference type="InterPro" id="IPR053151">
    <property type="entry name" value="RNase_H-like"/>
</dbReference>
<proteinExistence type="predicted"/>
<accession>A0A0V0I640</accession>
<dbReference type="AlphaFoldDB" id="A0A0V0I640"/>
<dbReference type="PANTHER" id="PTHR47723">
    <property type="entry name" value="OS05G0353850 PROTEIN"/>
    <property type="match status" value="1"/>
</dbReference>
<dbReference type="PANTHER" id="PTHR47723:SF24">
    <property type="entry name" value="RNASE H TYPE-1 DOMAIN-CONTAINING PROTEIN"/>
    <property type="match status" value="1"/>
</dbReference>
<dbReference type="SUPFAM" id="SSF53098">
    <property type="entry name" value="Ribonuclease H-like"/>
    <property type="match status" value="1"/>
</dbReference>
<dbReference type="Pfam" id="PF13966">
    <property type="entry name" value="zf-RVT"/>
    <property type="match status" value="1"/>
</dbReference>
<dbReference type="InterPro" id="IPR036397">
    <property type="entry name" value="RNaseH_sf"/>
</dbReference>
<dbReference type="InterPro" id="IPR002156">
    <property type="entry name" value="RNaseH_domain"/>
</dbReference>
<dbReference type="InterPro" id="IPR012337">
    <property type="entry name" value="RNaseH-like_sf"/>
</dbReference>
<dbReference type="GO" id="GO:0003676">
    <property type="term" value="F:nucleic acid binding"/>
    <property type="evidence" value="ECO:0007669"/>
    <property type="project" value="InterPro"/>
</dbReference>
<dbReference type="InterPro" id="IPR044730">
    <property type="entry name" value="RNase_H-like_dom_plant"/>
</dbReference>
<sequence>MKIQIVSRCWCCLEKEEETMEHVFLAAPIANRLWRQFVIFAGIHMENMHLQQLIITWWKQNDNDKLKVVMRAMPTIIMWTLWKRRNNLKHGGTTTYNEMVMQVQEEVRKLLKLKYPWIHIRKETWPELITMLKEYKPRLHHHYVLWKKPERNKAKCNTNGAARGNSGASSISFVVRDEEGDLIYARAKGIGIATNMEAESLALLEAVWYCQEKDLKEPIIETDSLVLKKMVDNQWKIPWELVERIEEIRKVIRSINASITHIFREGNCVADSLVNEVVESQETKCYYLFQELPSITRKHLNMDKSQIPNIRMKTRIISTQ</sequence>
<dbReference type="InterPro" id="IPR026960">
    <property type="entry name" value="RVT-Znf"/>
</dbReference>
<dbReference type="EMBL" id="GEDG01010818">
    <property type="protein sequence ID" value="JAP27767.1"/>
    <property type="molecule type" value="Transcribed_RNA"/>
</dbReference>
<feature type="domain" description="RNase H type-1" evidence="1">
    <location>
        <begin position="150"/>
        <end position="279"/>
    </location>
</feature>
<reference evidence="2" key="1">
    <citation type="submission" date="2015-12" db="EMBL/GenBank/DDBJ databases">
        <title>Gene expression during late stages of embryo sac development: a critical building block for successful pollen-pistil interactions.</title>
        <authorList>
            <person name="Liu Y."/>
            <person name="Joly V."/>
            <person name="Sabar M."/>
            <person name="Matton D.P."/>
        </authorList>
    </citation>
    <scope>NUCLEOTIDE SEQUENCE</scope>
</reference>
<dbReference type="Gene3D" id="3.30.420.10">
    <property type="entry name" value="Ribonuclease H-like superfamily/Ribonuclease H"/>
    <property type="match status" value="1"/>
</dbReference>